<gene>
    <name evidence="14" type="ORF">BIP78_1585</name>
</gene>
<evidence type="ECO:0000313" key="15">
    <source>
        <dbReference type="Proteomes" id="UP000287233"/>
    </source>
</evidence>
<feature type="binding site" evidence="12">
    <location>
        <position position="44"/>
    </location>
    <ligand>
        <name>Zn(2+)</name>
        <dbReference type="ChEBI" id="CHEBI:29105"/>
        <note>catalytic</note>
    </ligand>
</feature>
<feature type="binding site" evidence="11">
    <location>
        <position position="200"/>
    </location>
    <ligand>
        <name>substrate</name>
    </ligand>
</feature>
<keyword evidence="9 12" id="KW-0862">Zinc</keyword>
<dbReference type="AlphaFoldDB" id="A0A410FW93"/>
<feature type="binding site" evidence="12">
    <location>
        <position position="80"/>
    </location>
    <ligand>
        <name>Zn(2+)</name>
        <dbReference type="ChEBI" id="CHEBI:29105"/>
        <note>catalytic</note>
    </ligand>
</feature>
<dbReference type="CDD" id="cd01284">
    <property type="entry name" value="Riboflavin_deaminase-reductase"/>
    <property type="match status" value="1"/>
</dbReference>
<evidence type="ECO:0000256" key="5">
    <source>
        <dbReference type="ARBA" id="ARBA00007417"/>
    </source>
</evidence>
<feature type="binding site" evidence="11">
    <location>
        <position position="166"/>
    </location>
    <ligand>
        <name>NADP(+)</name>
        <dbReference type="ChEBI" id="CHEBI:58349"/>
    </ligand>
</feature>
<dbReference type="NCBIfam" id="TIGR00227">
    <property type="entry name" value="ribD_Cterm"/>
    <property type="match status" value="1"/>
</dbReference>
<dbReference type="Gene3D" id="3.40.430.10">
    <property type="entry name" value="Dihydrofolate Reductase, subunit A"/>
    <property type="match status" value="1"/>
</dbReference>
<dbReference type="PROSITE" id="PS51747">
    <property type="entry name" value="CYT_DCMP_DEAMINASES_2"/>
    <property type="match status" value="1"/>
</dbReference>
<reference evidence="15" key="1">
    <citation type="submission" date="2018-12" db="EMBL/GenBank/DDBJ databases">
        <title>Complete genome sequence of an uncultured bacterium of the candidate phylum Bipolaricaulota.</title>
        <authorList>
            <person name="Kadnikov V.V."/>
            <person name="Mardanov A.V."/>
            <person name="Beletsky A.V."/>
            <person name="Frank Y.A."/>
            <person name="Karnachuk O.V."/>
            <person name="Ravin N.V."/>
        </authorList>
    </citation>
    <scope>NUCLEOTIDE SEQUENCE [LARGE SCALE GENOMIC DNA]</scope>
</reference>
<dbReference type="SUPFAM" id="SSF53597">
    <property type="entry name" value="Dihydrofolate reductase-like"/>
    <property type="match status" value="1"/>
</dbReference>
<feature type="active site" description="Proton donor" evidence="10">
    <location>
        <position position="46"/>
    </location>
</feature>
<dbReference type="InterPro" id="IPR016193">
    <property type="entry name" value="Cytidine_deaminase-like"/>
</dbReference>
<keyword evidence="9 12" id="KW-0479">Metal-binding</keyword>
<dbReference type="EC" id="1.1.1.193" evidence="9"/>
<feature type="binding site" evidence="11">
    <location>
        <begin position="288"/>
        <end position="294"/>
    </location>
    <ligand>
        <name>NADP(+)</name>
        <dbReference type="ChEBI" id="CHEBI:58349"/>
    </ligand>
</feature>
<comment type="similarity">
    <text evidence="4 9">In the N-terminal section; belongs to the cytidine and deoxycytidylate deaminase family.</text>
</comment>
<comment type="pathway">
    <text evidence="3 9">Cofactor biosynthesis; riboflavin biosynthesis; 5-amino-6-(D-ribitylamino)uracil from GTP: step 3/4.</text>
</comment>
<dbReference type="NCBIfam" id="TIGR00326">
    <property type="entry name" value="eubact_ribD"/>
    <property type="match status" value="1"/>
</dbReference>
<comment type="cofactor">
    <cofactor evidence="9 12">
        <name>Zn(2+)</name>
        <dbReference type="ChEBI" id="CHEBI:29105"/>
    </cofactor>
    <text evidence="9 12">Binds 1 zinc ion.</text>
</comment>
<dbReference type="Proteomes" id="UP000287233">
    <property type="component" value="Chromosome"/>
</dbReference>
<evidence type="ECO:0000259" key="13">
    <source>
        <dbReference type="PROSITE" id="PS51747"/>
    </source>
</evidence>
<protein>
    <recommendedName>
        <fullName evidence="9">Riboflavin biosynthesis protein RibD</fullName>
    </recommendedName>
    <domain>
        <recommendedName>
            <fullName evidence="9">Diaminohydroxyphosphoribosylaminopyrimidine deaminase</fullName>
            <shortName evidence="9">DRAP deaminase</shortName>
            <ecNumber evidence="9">3.5.4.26</ecNumber>
        </recommendedName>
        <alternativeName>
            <fullName evidence="9">Riboflavin-specific deaminase</fullName>
        </alternativeName>
    </domain>
    <domain>
        <recommendedName>
            <fullName evidence="9">5-amino-6-(5-phosphoribosylamino)uracil reductase</fullName>
            <ecNumber evidence="9">1.1.1.193</ecNumber>
        </recommendedName>
        <alternativeName>
            <fullName evidence="9">HTP reductase</fullName>
        </alternativeName>
    </domain>
</protein>
<evidence type="ECO:0000256" key="12">
    <source>
        <dbReference type="PIRSR" id="PIRSR006769-3"/>
    </source>
</evidence>
<dbReference type="Pfam" id="PF01872">
    <property type="entry name" value="RibD_C"/>
    <property type="match status" value="1"/>
</dbReference>
<dbReference type="InterPro" id="IPR050765">
    <property type="entry name" value="Riboflavin_Biosynth_HTPR"/>
</dbReference>
<evidence type="ECO:0000256" key="3">
    <source>
        <dbReference type="ARBA" id="ARBA00004910"/>
    </source>
</evidence>
<dbReference type="UniPathway" id="UPA00275">
    <property type="reaction ID" value="UER00401"/>
</dbReference>
<evidence type="ECO:0000313" key="14">
    <source>
        <dbReference type="EMBL" id="QAA77349.1"/>
    </source>
</evidence>
<dbReference type="GO" id="GO:0008703">
    <property type="term" value="F:5-amino-6-(5-phosphoribosylamino)uracil reductase activity"/>
    <property type="evidence" value="ECO:0007669"/>
    <property type="project" value="UniProtKB-EC"/>
</dbReference>
<feature type="binding site" evidence="12">
    <location>
        <position position="69"/>
    </location>
    <ligand>
        <name>Zn(2+)</name>
        <dbReference type="ChEBI" id="CHEBI:29105"/>
        <note>catalytic</note>
    </ligand>
</feature>
<comment type="catalytic activity">
    <reaction evidence="9">
        <text>5-amino-6-(5-phospho-D-ribitylamino)uracil + NADP(+) = 5-amino-6-(5-phospho-D-ribosylamino)uracil + NADPH + H(+)</text>
        <dbReference type="Rhea" id="RHEA:17845"/>
        <dbReference type="ChEBI" id="CHEBI:15378"/>
        <dbReference type="ChEBI" id="CHEBI:57783"/>
        <dbReference type="ChEBI" id="CHEBI:58349"/>
        <dbReference type="ChEBI" id="CHEBI:58421"/>
        <dbReference type="ChEBI" id="CHEBI:58453"/>
        <dbReference type="EC" id="1.1.1.193"/>
    </reaction>
</comment>
<dbReference type="Gene3D" id="3.40.140.10">
    <property type="entry name" value="Cytidine Deaminase, domain 2"/>
    <property type="match status" value="1"/>
</dbReference>
<evidence type="ECO:0000256" key="6">
    <source>
        <dbReference type="ARBA" id="ARBA00022857"/>
    </source>
</evidence>
<keyword evidence="9" id="KW-0378">Hydrolase</keyword>
<feature type="domain" description="CMP/dCMP-type deaminase" evidence="13">
    <location>
        <begin position="1"/>
        <end position="119"/>
    </location>
</feature>
<keyword evidence="8" id="KW-0511">Multifunctional enzyme</keyword>
<feature type="binding site" evidence="11">
    <location>
        <position position="203"/>
    </location>
    <ligand>
        <name>substrate</name>
    </ligand>
</feature>
<accession>A0A410FW93</accession>
<feature type="binding site" evidence="11">
    <location>
        <position position="196"/>
    </location>
    <ligand>
        <name>NADP(+)</name>
        <dbReference type="ChEBI" id="CHEBI:58349"/>
    </ligand>
</feature>
<dbReference type="GO" id="GO:0008835">
    <property type="term" value="F:diaminohydroxyphosphoribosylaminopyrimidine deaminase activity"/>
    <property type="evidence" value="ECO:0007669"/>
    <property type="project" value="UniProtKB-EC"/>
</dbReference>
<evidence type="ECO:0000256" key="4">
    <source>
        <dbReference type="ARBA" id="ARBA00005259"/>
    </source>
</evidence>
<name>A0A410FW93_BIPS1</name>
<evidence type="ECO:0000256" key="11">
    <source>
        <dbReference type="PIRSR" id="PIRSR006769-2"/>
    </source>
</evidence>
<feature type="binding site" evidence="11">
    <location>
        <position position="286"/>
    </location>
    <ligand>
        <name>substrate</name>
    </ligand>
</feature>
<dbReference type="GO" id="GO:0046872">
    <property type="term" value="F:metal ion binding"/>
    <property type="evidence" value="ECO:0007669"/>
    <property type="project" value="UniProtKB-KW"/>
</dbReference>
<keyword evidence="7 9" id="KW-0560">Oxidoreductase</keyword>
<evidence type="ECO:0000256" key="10">
    <source>
        <dbReference type="PIRSR" id="PIRSR006769-1"/>
    </source>
</evidence>
<evidence type="ECO:0000256" key="7">
    <source>
        <dbReference type="ARBA" id="ARBA00023002"/>
    </source>
</evidence>
<dbReference type="Pfam" id="PF00383">
    <property type="entry name" value="dCMP_cyt_deam_1"/>
    <property type="match status" value="1"/>
</dbReference>
<dbReference type="PANTHER" id="PTHR38011">
    <property type="entry name" value="DIHYDROFOLATE REDUCTASE FAMILY PROTEIN (AFU_ORTHOLOGUE AFUA_8G06820)"/>
    <property type="match status" value="1"/>
</dbReference>
<feature type="binding site" evidence="11">
    <location>
        <position position="150"/>
    </location>
    <ligand>
        <name>NADP(+)</name>
        <dbReference type="ChEBI" id="CHEBI:58349"/>
    </ligand>
</feature>
<dbReference type="InterPro" id="IPR004794">
    <property type="entry name" value="Eubact_RibD"/>
</dbReference>
<feature type="binding site" evidence="11">
    <location>
        <position position="164"/>
    </location>
    <ligand>
        <name>substrate</name>
    </ligand>
</feature>
<dbReference type="PANTHER" id="PTHR38011:SF7">
    <property type="entry name" value="2,5-DIAMINO-6-RIBOSYLAMINO-4(3H)-PYRIMIDINONE 5'-PHOSPHATE REDUCTASE"/>
    <property type="match status" value="1"/>
</dbReference>
<dbReference type="EMBL" id="CP034928">
    <property type="protein sequence ID" value="QAA77349.1"/>
    <property type="molecule type" value="Genomic_DNA"/>
</dbReference>
<evidence type="ECO:0000256" key="2">
    <source>
        <dbReference type="ARBA" id="ARBA00004882"/>
    </source>
</evidence>
<comment type="pathway">
    <text evidence="2 9">Cofactor biosynthesis; riboflavin biosynthesis; 5-amino-6-(D-ribitylamino)uracil from GTP: step 2/4.</text>
</comment>
<dbReference type="InterPro" id="IPR011549">
    <property type="entry name" value="RibD_C"/>
</dbReference>
<comment type="function">
    <text evidence="1 9">Converts 2,5-diamino-6-(ribosylamino)-4(3h)-pyrimidinone 5'-phosphate into 5-amino-6-(ribosylamino)-2,4(1h,3h)-pyrimidinedione 5'-phosphate.</text>
</comment>
<evidence type="ECO:0000256" key="1">
    <source>
        <dbReference type="ARBA" id="ARBA00002151"/>
    </source>
</evidence>
<dbReference type="InterPro" id="IPR002734">
    <property type="entry name" value="RibDG_C"/>
</dbReference>
<keyword evidence="9" id="KW-0686">Riboflavin biosynthesis</keyword>
<organism evidence="14 15">
    <name type="scientific">Bipolaricaulis sibiricus</name>
    <dbReference type="NCBI Taxonomy" id="2501609"/>
    <lineage>
        <taxon>Bacteria</taxon>
        <taxon>Candidatus Bipolaricaulota</taxon>
        <taxon>Candidatus Bipolaricaulia</taxon>
        <taxon>Candidatus Bipolaricaulales</taxon>
        <taxon>Candidatus Bipolaricaulaceae</taxon>
        <taxon>Candidatus Bipolaricaulis</taxon>
    </lineage>
</organism>
<dbReference type="GO" id="GO:0009231">
    <property type="term" value="P:riboflavin biosynthetic process"/>
    <property type="evidence" value="ECO:0007669"/>
    <property type="project" value="UniProtKB-UniPathway"/>
</dbReference>
<dbReference type="InterPro" id="IPR002125">
    <property type="entry name" value="CMP_dCMP_dom"/>
</dbReference>
<feature type="binding site" evidence="11">
    <location>
        <position position="192"/>
    </location>
    <ligand>
        <name>NADP(+)</name>
        <dbReference type="ChEBI" id="CHEBI:58349"/>
    </ligand>
</feature>
<dbReference type="SUPFAM" id="SSF53927">
    <property type="entry name" value="Cytidine deaminase-like"/>
    <property type="match status" value="1"/>
</dbReference>
<evidence type="ECO:0000256" key="9">
    <source>
        <dbReference type="PIRNR" id="PIRNR006769"/>
    </source>
</evidence>
<comment type="similarity">
    <text evidence="5 9">In the C-terminal section; belongs to the HTP reductase family.</text>
</comment>
<evidence type="ECO:0000256" key="8">
    <source>
        <dbReference type="ARBA" id="ARBA00023268"/>
    </source>
</evidence>
<comment type="catalytic activity">
    <reaction evidence="9">
        <text>2,5-diamino-6-hydroxy-4-(5-phosphoribosylamino)-pyrimidine + H2O + H(+) = 5-amino-6-(5-phospho-D-ribosylamino)uracil + NH4(+)</text>
        <dbReference type="Rhea" id="RHEA:21868"/>
        <dbReference type="ChEBI" id="CHEBI:15377"/>
        <dbReference type="ChEBI" id="CHEBI:15378"/>
        <dbReference type="ChEBI" id="CHEBI:28938"/>
        <dbReference type="ChEBI" id="CHEBI:58453"/>
        <dbReference type="ChEBI" id="CHEBI:58614"/>
        <dbReference type="EC" id="3.5.4.26"/>
    </reaction>
</comment>
<sequence>MRRALELARCGAGWTRPNPLVGAVVVKDGVVVAEGYHAVCGGPHAEAVALLEAGERARGADLYLTLEPCVAFPGKKTPPCADAILRAGVRRVIVAAADPNPCVNGRGLAQLRDAGVEVVEGVLAEDARRLNEVFFHWIVHRTPFVVLKLALSLDGKIATRTGKSRWITGPASRRLVHSLRARYGAILVGVGTVLADDPSLTVREADGRQPLRVVLDSAGRIPLRARVLSPEARTVVATTDRMPVEIEAALQDRGAEVWRLPGAGGRVDLAALLCRLGEETDSLLVEGGSEVAWSFLSRGLVHKVAFFYAPLVLGGREAAPSVGGEGVEDPAQAIRVRDLVVEHVGEDLLVTGYPVHDTLCSESD</sequence>
<feature type="binding site" evidence="11">
    <location>
        <position position="180"/>
    </location>
    <ligand>
        <name>substrate</name>
    </ligand>
</feature>
<dbReference type="EC" id="3.5.4.26" evidence="9"/>
<dbReference type="PIRSF" id="PIRSF006769">
    <property type="entry name" value="RibD"/>
    <property type="match status" value="1"/>
</dbReference>
<dbReference type="GO" id="GO:0050661">
    <property type="term" value="F:NADP binding"/>
    <property type="evidence" value="ECO:0007669"/>
    <property type="project" value="InterPro"/>
</dbReference>
<feature type="binding site" evidence="11">
    <location>
        <position position="217"/>
    </location>
    <ligand>
        <name>NADP(+)</name>
        <dbReference type="ChEBI" id="CHEBI:58349"/>
    </ligand>
</feature>
<proteinExistence type="inferred from homology"/>
<dbReference type="KEGG" id="bih:BIP78_1585"/>
<keyword evidence="6 9" id="KW-0521">NADP</keyword>
<dbReference type="InterPro" id="IPR024072">
    <property type="entry name" value="DHFR-like_dom_sf"/>
</dbReference>